<feature type="compositionally biased region" description="Polar residues" evidence="1">
    <location>
        <begin position="31"/>
        <end position="46"/>
    </location>
</feature>
<dbReference type="OrthoDB" id="8550270at2"/>
<gene>
    <name evidence="3" type="ORF">AWB68_08389</name>
</gene>
<dbReference type="AlphaFoldDB" id="A0A158L364"/>
<keyword evidence="4" id="KW-1185">Reference proteome</keyword>
<dbReference type="RefSeq" id="WP_087650103.1">
    <property type="nucleotide sequence ID" value="NZ_FCON02000287.1"/>
</dbReference>
<evidence type="ECO:0008006" key="5">
    <source>
        <dbReference type="Google" id="ProtNLM"/>
    </source>
</evidence>
<reference evidence="3" key="1">
    <citation type="submission" date="2016-01" db="EMBL/GenBank/DDBJ databases">
        <authorList>
            <person name="Peeters C."/>
        </authorList>
    </citation>
    <scope>NUCLEOTIDE SEQUENCE [LARGE SCALE GENOMIC DNA]</scope>
    <source>
        <strain evidence="3">LMG 22940</strain>
    </source>
</reference>
<sequence>MSESRNGRWRRTGAMLAAAGLLALSGSALATNQSQQRQQGRNANQSAKHEARTGKVDCRAANEKSNSQCRHEKRDTKQEGRQQKRDIKY</sequence>
<protein>
    <recommendedName>
        <fullName evidence="5">Lipoprotein</fullName>
    </recommendedName>
</protein>
<feature type="signal peptide" evidence="2">
    <location>
        <begin position="1"/>
        <end position="30"/>
    </location>
</feature>
<keyword evidence="2" id="KW-0732">Signal</keyword>
<comment type="caution">
    <text evidence="3">The sequence shown here is derived from an EMBL/GenBank/DDBJ whole genome shotgun (WGS) entry which is preliminary data.</text>
</comment>
<dbReference type="Proteomes" id="UP000054770">
    <property type="component" value="Unassembled WGS sequence"/>
</dbReference>
<name>A0A158L364_9BURK</name>
<feature type="compositionally biased region" description="Basic and acidic residues" evidence="1">
    <location>
        <begin position="47"/>
        <end position="62"/>
    </location>
</feature>
<feature type="compositionally biased region" description="Basic and acidic residues" evidence="1">
    <location>
        <begin position="69"/>
        <end position="89"/>
    </location>
</feature>
<feature type="region of interest" description="Disordered" evidence="1">
    <location>
        <begin position="30"/>
        <end position="89"/>
    </location>
</feature>
<organism evidence="3 4">
    <name type="scientific">Caballeronia choica</name>
    <dbReference type="NCBI Taxonomy" id="326476"/>
    <lineage>
        <taxon>Bacteria</taxon>
        <taxon>Pseudomonadati</taxon>
        <taxon>Pseudomonadota</taxon>
        <taxon>Betaproteobacteria</taxon>
        <taxon>Burkholderiales</taxon>
        <taxon>Burkholderiaceae</taxon>
        <taxon>Caballeronia</taxon>
    </lineage>
</organism>
<evidence type="ECO:0000313" key="3">
    <source>
        <dbReference type="EMBL" id="SAL87403.1"/>
    </source>
</evidence>
<evidence type="ECO:0000256" key="2">
    <source>
        <dbReference type="SAM" id="SignalP"/>
    </source>
</evidence>
<evidence type="ECO:0000256" key="1">
    <source>
        <dbReference type="SAM" id="MobiDB-lite"/>
    </source>
</evidence>
<feature type="chain" id="PRO_5011120787" description="Lipoprotein" evidence="2">
    <location>
        <begin position="31"/>
        <end position="89"/>
    </location>
</feature>
<proteinExistence type="predicted"/>
<dbReference type="EMBL" id="FCON02000287">
    <property type="protein sequence ID" value="SAL87403.1"/>
    <property type="molecule type" value="Genomic_DNA"/>
</dbReference>
<evidence type="ECO:0000313" key="4">
    <source>
        <dbReference type="Proteomes" id="UP000054770"/>
    </source>
</evidence>
<accession>A0A158L364</accession>